<dbReference type="RefSeq" id="WP_013899349.1">
    <property type="nucleotide sequence ID" value="NC_015677.1"/>
</dbReference>
<evidence type="ECO:0000259" key="3">
    <source>
        <dbReference type="PROSITE" id="PS51468"/>
    </source>
</evidence>
<dbReference type="Proteomes" id="UP000008385">
    <property type="component" value="Chromosome"/>
</dbReference>
<dbReference type="SMART" id="SM00609">
    <property type="entry name" value="VIT"/>
    <property type="match status" value="1"/>
</dbReference>
<dbReference type="eggNOG" id="COG2304">
    <property type="taxonomic scope" value="Bacteria"/>
</dbReference>
<dbReference type="EMBL" id="CP000245">
    <property type="protein sequence ID" value="AEG91116.1"/>
    <property type="molecule type" value="Genomic_DNA"/>
</dbReference>
<dbReference type="Gene3D" id="3.40.50.410">
    <property type="entry name" value="von Willebrand factor, type A domain"/>
    <property type="match status" value="1"/>
</dbReference>
<reference evidence="5" key="1">
    <citation type="submission" date="2006-01" db="EMBL/GenBank/DDBJ databases">
        <title>Genome of the cyst-dividing bacterium Ramlibacter tataouinensis.</title>
        <authorList>
            <person name="Barakat M."/>
            <person name="Ortet P."/>
            <person name="De Luca G."/>
            <person name="Jourlin-Castelli C."/>
            <person name="Ansaldi M."/>
            <person name="Py B."/>
            <person name="Fichant G."/>
            <person name="Coutinho P."/>
            <person name="Voulhoux R."/>
            <person name="Bastien O."/>
            <person name="Roy S."/>
            <person name="Marechal E."/>
            <person name="Henrissat B."/>
            <person name="Quentin Y."/>
            <person name="Noirot P."/>
            <person name="Filloux A."/>
            <person name="Mejean V."/>
            <person name="DuBow M."/>
            <person name="Barras F."/>
            <person name="Heulin T."/>
        </authorList>
    </citation>
    <scope>NUCLEOTIDE SEQUENCE [LARGE SCALE GENOMIC DNA]</scope>
    <source>
        <strain evidence="5">ATCC BAA-407 / DSM 14655 / LMG 21543 / TTB310</strain>
    </source>
</reference>
<reference evidence="4 5" key="2">
    <citation type="journal article" date="2011" name="PLoS ONE">
        <title>The Cyst-Dividing Bacterium Ramlibacter tataouinensis TTB310 Genome Reveals a Well-Stocked Toolbox for Adaptation to a Desert Environment.</title>
        <authorList>
            <person name="De Luca G."/>
            <person name="Barakat M."/>
            <person name="Ortet P."/>
            <person name="Fochesato S."/>
            <person name="Jourlin-Castelli C."/>
            <person name="Ansaldi M."/>
            <person name="Py B."/>
            <person name="Fichant G."/>
            <person name="Coutinho P.M."/>
            <person name="Voulhoux R."/>
            <person name="Bastien O."/>
            <person name="Marechal E."/>
            <person name="Henrissat B."/>
            <person name="Quentin Y."/>
            <person name="Noirot P."/>
            <person name="Filloux A."/>
            <person name="Mejean V."/>
            <person name="Dubow M.S."/>
            <person name="Barras F."/>
            <person name="Barbe V."/>
            <person name="Weissenbach J."/>
            <person name="Mihalcescu I."/>
            <person name="Vermeglio A."/>
            <person name="Achouak W."/>
            <person name="Heulin T."/>
        </authorList>
    </citation>
    <scope>NUCLEOTIDE SEQUENCE [LARGE SCALE GENOMIC DNA]</scope>
    <source>
        <strain evidence="5">ATCC BAA-407 / DSM 14655 / LMG 21543 / TTB310</strain>
    </source>
</reference>
<dbReference type="PANTHER" id="PTHR45737:SF6">
    <property type="entry name" value="VON WILLEBRAND FACTOR A DOMAIN-CONTAINING PROTEIN 5A"/>
    <property type="match status" value="1"/>
</dbReference>
<proteinExistence type="predicted"/>
<dbReference type="Pfam" id="PF08487">
    <property type="entry name" value="VIT"/>
    <property type="match status" value="1"/>
</dbReference>
<dbReference type="KEGG" id="rta:Rta_00560"/>
<dbReference type="PANTHER" id="PTHR45737">
    <property type="entry name" value="VON WILLEBRAND FACTOR A DOMAIN-CONTAINING PROTEIN 5A"/>
    <property type="match status" value="1"/>
</dbReference>
<dbReference type="HOGENOM" id="CLU_011139_1_0_4"/>
<dbReference type="OrthoDB" id="9784383at2"/>
<keyword evidence="5" id="KW-1185">Reference proteome</keyword>
<feature type="chain" id="PRO_5003331319" description="Trypsin" evidence="1">
    <location>
        <begin position="39"/>
        <end position="700"/>
    </location>
</feature>
<evidence type="ECO:0008006" key="6">
    <source>
        <dbReference type="Google" id="ProtNLM"/>
    </source>
</evidence>
<protein>
    <recommendedName>
        <fullName evidence="6">Trypsin</fullName>
    </recommendedName>
</protein>
<accession>F5Y2E2</accession>
<gene>
    <name evidence="4" type="ordered locus">Rta_00560</name>
</gene>
<evidence type="ECO:0000259" key="2">
    <source>
        <dbReference type="PROSITE" id="PS50234"/>
    </source>
</evidence>
<dbReference type="InterPro" id="IPR013694">
    <property type="entry name" value="VIT"/>
</dbReference>
<dbReference type="InterPro" id="IPR002035">
    <property type="entry name" value="VWF_A"/>
</dbReference>
<dbReference type="PATRIC" id="fig|365046.3.peg.59"/>
<dbReference type="Pfam" id="PF13768">
    <property type="entry name" value="VWA_3"/>
    <property type="match status" value="1"/>
</dbReference>
<dbReference type="SMART" id="SM00327">
    <property type="entry name" value="VWA"/>
    <property type="match status" value="1"/>
</dbReference>
<evidence type="ECO:0000313" key="5">
    <source>
        <dbReference type="Proteomes" id="UP000008385"/>
    </source>
</evidence>
<dbReference type="SUPFAM" id="SSF53300">
    <property type="entry name" value="vWA-like"/>
    <property type="match status" value="1"/>
</dbReference>
<name>F5Y2E2_RAMTT</name>
<dbReference type="InterPro" id="IPR036465">
    <property type="entry name" value="vWFA_dom_sf"/>
</dbReference>
<dbReference type="STRING" id="365046.Rta_00560"/>
<sequence length="700" mass="75452">MPSPAPCSAGLARWLWAAAAGLAATAVIALGTAAPAHAQDAAAPRATESPYFLVPGADPSLDALPLKSTRVEVHIAGVIADVTVTQHYRNEGTRAIEARYLFPGSTRAAVHGLNVRLADRLITADIREKRQARQEYAAARQEGKTAALLEQQLPNVFQMNVANILPGDEVKVELRYTELLVPEAGRYQFVFPTVVGPRYNSPQSSQARTAWVAQPTLREGQASPAAFDLQLHIASPLAIQGVESPSHRIGVELEGERQAHVALQGEPGRPAGNRDFILHYRLAGEGIASGVLLYQGPQENFFLAMVQPPRQVDARAIPPRDYVFVVDISGSMHGFPLDTAKAVLRELIGGLRPSDTFNVLLFSGSNRFLSPQPVPATRANLEQAIRTIEQMGGGGSTELIPALKRVYAQPKAADVSRTVVVVTDGYVTVEREAFELVRRHLSQANVFAFGIGSSVNRHLIEGLARAGQGEPFVITQASQARDQATRFRRMIESPVLTSVTARFEGLEAYDVEPPQLPDVLAERPVVVFGKWRGNPGGQLVVEGRAADGPYRQVVPIATVAGAGGAPQEGGDTRALRHLWARHRIAALSDQEALEGGDGQRERITALGLQYRLLTQYTSFLAVDRVVHHPRPQDGASVDQPQPLPEGVGERALGEAPVLATAVEVPGTPEPAAWGATAVALSMLAMLVRRQRRRNAARYTD</sequence>
<feature type="signal peptide" evidence="1">
    <location>
        <begin position="1"/>
        <end position="38"/>
    </location>
</feature>
<dbReference type="AlphaFoldDB" id="F5Y2E2"/>
<feature type="domain" description="VIT" evidence="3">
    <location>
        <begin position="50"/>
        <end position="178"/>
    </location>
</feature>
<dbReference type="PROSITE" id="PS51468">
    <property type="entry name" value="VIT"/>
    <property type="match status" value="1"/>
</dbReference>
<evidence type="ECO:0000313" key="4">
    <source>
        <dbReference type="EMBL" id="AEG91116.1"/>
    </source>
</evidence>
<keyword evidence="1" id="KW-0732">Signal</keyword>
<evidence type="ECO:0000256" key="1">
    <source>
        <dbReference type="SAM" id="SignalP"/>
    </source>
</evidence>
<organism evidence="4 5">
    <name type="scientific">Ramlibacter tataouinensis (strain ATCC BAA-407 / DSM 14655 / LMG 21543 / TTB310)</name>
    <dbReference type="NCBI Taxonomy" id="365046"/>
    <lineage>
        <taxon>Bacteria</taxon>
        <taxon>Pseudomonadati</taxon>
        <taxon>Pseudomonadota</taxon>
        <taxon>Betaproteobacteria</taxon>
        <taxon>Burkholderiales</taxon>
        <taxon>Comamonadaceae</taxon>
        <taxon>Ramlibacter</taxon>
    </lineage>
</organism>
<dbReference type="PROSITE" id="PS50234">
    <property type="entry name" value="VWFA"/>
    <property type="match status" value="1"/>
</dbReference>
<feature type="domain" description="VWFA" evidence="2">
    <location>
        <begin position="321"/>
        <end position="499"/>
    </location>
</feature>